<gene>
    <name evidence="1" type="ORF">FPRO_10893</name>
</gene>
<dbReference type="Proteomes" id="UP000183971">
    <property type="component" value="Unassembled WGS sequence"/>
</dbReference>
<dbReference type="EMBL" id="FJOF01000005">
    <property type="protein sequence ID" value="CZR41304.1"/>
    <property type="molecule type" value="Genomic_DNA"/>
</dbReference>
<dbReference type="AlphaFoldDB" id="A0A1L7VLL2"/>
<comment type="caution">
    <text evidence="1">The sequence shown here is derived from an EMBL/GenBank/DDBJ whole genome shotgun (WGS) entry which is preliminary data.</text>
</comment>
<dbReference type="VEuPathDB" id="FungiDB:FPRO_10893"/>
<protein>
    <submittedName>
        <fullName evidence="1">Uncharacterized protein</fullName>
    </submittedName>
</protein>
<evidence type="ECO:0000313" key="2">
    <source>
        <dbReference type="Proteomes" id="UP000183971"/>
    </source>
</evidence>
<keyword evidence="2" id="KW-1185">Reference proteome</keyword>
<organism evidence="1 2">
    <name type="scientific">Fusarium proliferatum (strain ET1)</name>
    <name type="common">Orchid endophyte fungus</name>
    <dbReference type="NCBI Taxonomy" id="1227346"/>
    <lineage>
        <taxon>Eukaryota</taxon>
        <taxon>Fungi</taxon>
        <taxon>Dikarya</taxon>
        <taxon>Ascomycota</taxon>
        <taxon>Pezizomycotina</taxon>
        <taxon>Sordariomycetes</taxon>
        <taxon>Hypocreomycetidae</taxon>
        <taxon>Hypocreales</taxon>
        <taxon>Nectriaceae</taxon>
        <taxon>Fusarium</taxon>
        <taxon>Fusarium fujikuroi species complex</taxon>
    </lineage>
</organism>
<proteinExistence type="predicted"/>
<name>A0A1L7VLL2_FUSPR</name>
<accession>A0A1L7VLL2</accession>
<sequence length="36" mass="4296">MHLNHCFFINITLTAVLRPTLYSRLIGLKRQLERLN</sequence>
<evidence type="ECO:0000313" key="1">
    <source>
        <dbReference type="EMBL" id="CZR41304.1"/>
    </source>
</evidence>
<reference evidence="2" key="1">
    <citation type="journal article" date="2016" name="Genome Biol. Evol.">
        <title>Comparative 'omics' of the Fusarium fujikuroi species complex highlights differences in genetic potential and metabolite synthesis.</title>
        <authorList>
            <person name="Niehaus E.-M."/>
            <person name="Muensterkoetter M."/>
            <person name="Proctor R.H."/>
            <person name="Brown D.W."/>
            <person name="Sharon A."/>
            <person name="Idan Y."/>
            <person name="Oren-Young L."/>
            <person name="Sieber C.M."/>
            <person name="Novak O."/>
            <person name="Pencik A."/>
            <person name="Tarkowska D."/>
            <person name="Hromadova K."/>
            <person name="Freeman S."/>
            <person name="Maymon M."/>
            <person name="Elazar M."/>
            <person name="Youssef S.A."/>
            <person name="El-Shabrawy E.S.M."/>
            <person name="Shalaby A.B.A."/>
            <person name="Houterman P."/>
            <person name="Brock N.L."/>
            <person name="Burkhardt I."/>
            <person name="Tsavkelova E.A."/>
            <person name="Dickschat J.S."/>
            <person name="Galuszka P."/>
            <person name="Gueldener U."/>
            <person name="Tudzynski B."/>
        </authorList>
    </citation>
    <scope>NUCLEOTIDE SEQUENCE [LARGE SCALE GENOMIC DNA]</scope>
    <source>
        <strain evidence="2">ET1</strain>
    </source>
</reference>
<dbReference type="RefSeq" id="XP_031081896.1">
    <property type="nucleotide sequence ID" value="XM_031231906.1"/>
</dbReference>
<dbReference type="GeneID" id="42055763"/>